<dbReference type="GO" id="GO:0005886">
    <property type="term" value="C:plasma membrane"/>
    <property type="evidence" value="ECO:0007669"/>
    <property type="project" value="TreeGrafter"/>
</dbReference>
<evidence type="ECO:0000256" key="4">
    <source>
        <dbReference type="ARBA" id="ARBA00022989"/>
    </source>
</evidence>
<dbReference type="Proteomes" id="UP000700596">
    <property type="component" value="Unassembled WGS sequence"/>
</dbReference>
<keyword evidence="3 8" id="KW-0732">Signal</keyword>
<evidence type="ECO:0000256" key="5">
    <source>
        <dbReference type="ARBA" id="ARBA00023136"/>
    </source>
</evidence>
<feature type="domain" description="WSC" evidence="9">
    <location>
        <begin position="943"/>
        <end position="1035"/>
    </location>
</feature>
<comment type="subcellular location">
    <subcellularLocation>
        <location evidence="1">Membrane</location>
        <topology evidence="1">Single-pass membrane protein</topology>
    </subcellularLocation>
</comment>
<evidence type="ECO:0000256" key="6">
    <source>
        <dbReference type="ARBA" id="ARBA00023180"/>
    </source>
</evidence>
<dbReference type="EMBL" id="JAGMWT010000012">
    <property type="protein sequence ID" value="KAH7119107.1"/>
    <property type="molecule type" value="Genomic_DNA"/>
</dbReference>
<dbReference type="SUPFAM" id="SSF50998">
    <property type="entry name" value="Quinoprotein alcohol dehydrogenase-like"/>
    <property type="match status" value="1"/>
</dbReference>
<evidence type="ECO:0000313" key="11">
    <source>
        <dbReference type="Proteomes" id="UP000700596"/>
    </source>
</evidence>
<dbReference type="PANTHER" id="PTHR24269">
    <property type="entry name" value="KREMEN PROTEIN"/>
    <property type="match status" value="1"/>
</dbReference>
<keyword evidence="4" id="KW-1133">Transmembrane helix</keyword>
<feature type="signal peptide" evidence="8">
    <location>
        <begin position="1"/>
        <end position="36"/>
    </location>
</feature>
<feature type="domain" description="WSC" evidence="9">
    <location>
        <begin position="1061"/>
        <end position="1151"/>
    </location>
</feature>
<evidence type="ECO:0000259" key="9">
    <source>
        <dbReference type="PROSITE" id="PS51212"/>
    </source>
</evidence>
<evidence type="ECO:0000256" key="7">
    <source>
        <dbReference type="SAM" id="MobiDB-lite"/>
    </source>
</evidence>
<keyword evidence="5" id="KW-0472">Membrane</keyword>
<dbReference type="InterPro" id="IPR051836">
    <property type="entry name" value="Kremen_rcpt"/>
</dbReference>
<proteinExistence type="predicted"/>
<feature type="region of interest" description="Disordered" evidence="7">
    <location>
        <begin position="1299"/>
        <end position="1357"/>
    </location>
</feature>
<feature type="domain" description="WSC" evidence="9">
    <location>
        <begin position="1373"/>
        <end position="1463"/>
    </location>
</feature>
<evidence type="ECO:0000313" key="10">
    <source>
        <dbReference type="EMBL" id="KAH7119107.1"/>
    </source>
</evidence>
<protein>
    <submittedName>
        <fullName evidence="10">WSC domain-containing protein</fullName>
    </submittedName>
</protein>
<keyword evidence="11" id="KW-1185">Reference proteome</keyword>
<gene>
    <name evidence="10" type="ORF">B0J11DRAFT_591717</name>
</gene>
<feature type="chain" id="PRO_5040286896" evidence="8">
    <location>
        <begin position="37"/>
        <end position="1623"/>
    </location>
</feature>
<dbReference type="Pfam" id="PF01822">
    <property type="entry name" value="WSC"/>
    <property type="match status" value="5"/>
</dbReference>
<keyword evidence="6" id="KW-0325">Glycoprotein</keyword>
<comment type="caution">
    <text evidence="10">The sequence shown here is derived from an EMBL/GenBank/DDBJ whole genome shotgun (WGS) entry which is preliminary data.</text>
</comment>
<dbReference type="PANTHER" id="PTHR24269:SF16">
    <property type="entry name" value="PROTEIN SLG1"/>
    <property type="match status" value="1"/>
</dbReference>
<dbReference type="InterPro" id="IPR011047">
    <property type="entry name" value="Quinoprotein_ADH-like_sf"/>
</dbReference>
<feature type="domain" description="WSC" evidence="9">
    <location>
        <begin position="1189"/>
        <end position="1282"/>
    </location>
</feature>
<evidence type="ECO:0000256" key="2">
    <source>
        <dbReference type="ARBA" id="ARBA00022692"/>
    </source>
</evidence>
<dbReference type="PROSITE" id="PS51212">
    <property type="entry name" value="WSC"/>
    <property type="match status" value="4"/>
</dbReference>
<accession>A0A9P9DHJ2</accession>
<sequence>MSTITRRMSSFPKQSITLSAILWGITSLLLIRQTCALGDTDTITWGGDNSRAGYQTNHNMDPKIVASPDFGQIFATRLPGNFNGLAPEQIFAAPLVYTGNDGVQHVYIATTQNNLYKIDAKTGQIVASRNLHVPFLQAELQSCVDINPLIGITATGVIDPETGLWYVTAKTYSEQFQDGKFGPDNPPGRLNGRIWQHAVHTEDLSEAIGWPVLVDGTVFRNNPRRMFIGGNQHSRPGALLVGDYIYTGYASHCVQYNFTGAIIGFHKKTGQVIEAFATQGGPEPVDVKGGGIWMSGGGLAYDGRGSMYFTTGNGYASQLKATGNAVSGRNPPTSLEEAAVNAKINADGTLSIIDFFMPWEKNALDGADKDLGTTPLVLLPSDVFSCPNHRRIGVVTGKSGKTYWLDLDNLGGYQMGPNNLDAIIQTFQNENSAYAGAGVLPLSGGYIYISVTQYPTHVFKFTCNAAGNAVFTKIADTPDKNAFILGTGHGTTTSLNGQEGTGLLWTSDVQGGNLRIYDPIPPLSGGPLTLLKSFRMDGVTRFIRPVFGNGRVYLGSTQGILYGFGSPVNLPLNCSSPYSFGAVAIGNVSSPLTVTCTALVGTTVGSMQLTSTNFRISNAPTTPLNLVAGQSFTFSAVCNPQFVGPLSSDVIVNTTNQQTGFATSMPVTLKGIGHSMAPLLVLAPKTIMFSAIAGQPSSLQTLLYWNLGDSPLTISNISFSMSSPDGPWVSPTVNAYRGQAVGKFIFVDIPSAIAPGGSAPISVIYAPDTPGNHTVYVKAFSDGGTAVLSVFGYAGTDPRLLIEFQTPNGTGWVPYVPGTPFTFGTVYQSQTRNLLVRFTNNGGPNAVPLSVTVSKPPYGVPGIIGKTNNIDLAEGTSISAGRSETAAMYCSVPKAQVNTPGYNGTTVWVLNTGDPYLGKQDVQFFCQAAAEQVGPAFSNGSYQYGYIGCFKEGNPGRQLAVNIYSDPKNNSNDRCINACYSNNWTFAGTQYSSECWCGNAIPIQKDLDSNCNFGCSGNRNQICGGDGYLHDWSHMSLFADLTRFDGNTTSPPLQITPSTGLFNFIGCYLETAGKTLSAKAMASNVLTVQGCGVFCAGYTYFGLEFGTECYCGSTLNTVSRVTDSSQCNMPCKGSNSQYCGAASRMQIYQVNGTLPLPSPPYTSTSTSTVQSTSTIASPSPNVSVVPLTGWRSQGCYNETNDRRALNEKGVTGLSNLTLEACATFCSGYAYFGVEYAAECYCGNMLYSKSILQPGQNGCNMQCSGNQTQTCGGSNLLNVYFYNQNGTSTITITTSTRTSTMSSSVPISSSNAISTSSSMLSTSSPVTNSTSTSTVPTSISSPTTSESTSSRASTSTLVLPGSTTAPSIVPSAGGYISIGCYNEIDGRALNAKLIANSSMTVQVCAAFCLGFTFFGVEYGQECYCDNGIPADSLPVTDGRCWVPCASNSSQICGGPNGLSMYQVTPPYIGNAPTVGSFSAMGCYAEKLNDRALQIVYESDSLTNELCATQAALNGYAYFGTEFGRECWMGKVIDDMWRRELLTDVRFDVARQYYVFEFDNAGDYRVVHNTHFFVLDLDGFQRAIVRVYADSNANRRSRLSILELVNVLNVFKSRLPHRMFLRPTR</sequence>
<dbReference type="SMART" id="SM00321">
    <property type="entry name" value="WSC"/>
    <property type="match status" value="4"/>
</dbReference>
<dbReference type="InterPro" id="IPR002889">
    <property type="entry name" value="WSC_carb-bd"/>
</dbReference>
<evidence type="ECO:0000256" key="8">
    <source>
        <dbReference type="SAM" id="SignalP"/>
    </source>
</evidence>
<evidence type="ECO:0000256" key="3">
    <source>
        <dbReference type="ARBA" id="ARBA00022729"/>
    </source>
</evidence>
<name>A0A9P9DHJ2_9PLEO</name>
<dbReference type="OrthoDB" id="5985073at2759"/>
<reference evidence="10" key="1">
    <citation type="journal article" date="2021" name="Nat. Commun.">
        <title>Genetic determinants of endophytism in the Arabidopsis root mycobiome.</title>
        <authorList>
            <person name="Mesny F."/>
            <person name="Miyauchi S."/>
            <person name="Thiergart T."/>
            <person name="Pickel B."/>
            <person name="Atanasova L."/>
            <person name="Karlsson M."/>
            <person name="Huettel B."/>
            <person name="Barry K.W."/>
            <person name="Haridas S."/>
            <person name="Chen C."/>
            <person name="Bauer D."/>
            <person name="Andreopoulos W."/>
            <person name="Pangilinan J."/>
            <person name="LaButti K."/>
            <person name="Riley R."/>
            <person name="Lipzen A."/>
            <person name="Clum A."/>
            <person name="Drula E."/>
            <person name="Henrissat B."/>
            <person name="Kohler A."/>
            <person name="Grigoriev I.V."/>
            <person name="Martin F.M."/>
            <person name="Hacquard S."/>
        </authorList>
    </citation>
    <scope>NUCLEOTIDE SEQUENCE</scope>
    <source>
        <strain evidence="10">MPI-CAGE-CH-0243</strain>
    </source>
</reference>
<evidence type="ECO:0000256" key="1">
    <source>
        <dbReference type="ARBA" id="ARBA00004167"/>
    </source>
</evidence>
<keyword evidence="2" id="KW-0812">Transmembrane</keyword>
<feature type="compositionally biased region" description="Low complexity" evidence="7">
    <location>
        <begin position="1299"/>
        <end position="1355"/>
    </location>
</feature>
<organism evidence="10 11">
    <name type="scientific">Dendryphion nanum</name>
    <dbReference type="NCBI Taxonomy" id="256645"/>
    <lineage>
        <taxon>Eukaryota</taxon>
        <taxon>Fungi</taxon>
        <taxon>Dikarya</taxon>
        <taxon>Ascomycota</taxon>
        <taxon>Pezizomycotina</taxon>
        <taxon>Dothideomycetes</taxon>
        <taxon>Pleosporomycetidae</taxon>
        <taxon>Pleosporales</taxon>
        <taxon>Torulaceae</taxon>
        <taxon>Dendryphion</taxon>
    </lineage>
</organism>